<dbReference type="OrthoDB" id="9811812at2"/>
<dbReference type="Pfam" id="PF08818">
    <property type="entry name" value="DUF1801"/>
    <property type="match status" value="1"/>
</dbReference>
<protein>
    <submittedName>
        <fullName evidence="3">Putative sensor histidine protein kinase</fullName>
    </submittedName>
</protein>
<evidence type="ECO:0000256" key="1">
    <source>
        <dbReference type="SAM" id="MobiDB-lite"/>
    </source>
</evidence>
<gene>
    <name evidence="3" type="ORF">NGAL_HAMBI1145_01280</name>
</gene>
<feature type="domain" description="YdhG-like" evidence="2">
    <location>
        <begin position="56"/>
        <end position="147"/>
    </location>
</feature>
<dbReference type="SUPFAM" id="SSF159888">
    <property type="entry name" value="YdhG-like"/>
    <property type="match status" value="1"/>
</dbReference>
<evidence type="ECO:0000259" key="2">
    <source>
        <dbReference type="Pfam" id="PF08818"/>
    </source>
</evidence>
<accession>A0A0T7F8R8</accession>
<dbReference type="AlphaFoldDB" id="A0A0T7F8R8"/>
<dbReference type="GO" id="GO:0016301">
    <property type="term" value="F:kinase activity"/>
    <property type="evidence" value="ECO:0007669"/>
    <property type="project" value="UniProtKB-KW"/>
</dbReference>
<keyword evidence="3" id="KW-0808">Transferase</keyword>
<dbReference type="RefSeq" id="WP_046664515.1">
    <property type="nucleotide sequence ID" value="NZ_CCRH01000001.1"/>
</dbReference>
<dbReference type="Gene3D" id="3.90.1150.200">
    <property type="match status" value="1"/>
</dbReference>
<feature type="region of interest" description="Disordered" evidence="1">
    <location>
        <begin position="1"/>
        <end position="22"/>
    </location>
</feature>
<evidence type="ECO:0000313" key="4">
    <source>
        <dbReference type="Proteomes" id="UP000046176"/>
    </source>
</evidence>
<reference evidence="3 4" key="1">
    <citation type="submission" date="2014-08" db="EMBL/GenBank/DDBJ databases">
        <authorList>
            <person name="Chen Y.-H."/>
        </authorList>
    </citation>
    <scope>NUCLEOTIDE SEQUENCE [LARGE SCALE GENOMIC DNA]</scope>
</reference>
<proteinExistence type="predicted"/>
<organism evidence="3 4">
    <name type="scientific">Neorhizobium galegae bv. officinalis</name>
    <dbReference type="NCBI Taxonomy" id="323656"/>
    <lineage>
        <taxon>Bacteria</taxon>
        <taxon>Pseudomonadati</taxon>
        <taxon>Pseudomonadota</taxon>
        <taxon>Alphaproteobacteria</taxon>
        <taxon>Hyphomicrobiales</taxon>
        <taxon>Rhizobiaceae</taxon>
        <taxon>Rhizobium/Agrobacterium group</taxon>
        <taxon>Neorhizobium</taxon>
    </lineage>
</organism>
<dbReference type="Proteomes" id="UP000046176">
    <property type="component" value="Unassembled WGS sequence"/>
</dbReference>
<evidence type="ECO:0000313" key="3">
    <source>
        <dbReference type="EMBL" id="CDZ31366.1"/>
    </source>
</evidence>
<dbReference type="InterPro" id="IPR014922">
    <property type="entry name" value="YdhG-like"/>
</dbReference>
<sequence length="155" mass="16961">MVEKTTRKSGATKPAPASRVAAEPALLSGGNPQIAKGYGDAPVQAYIAAMPGWKSDVGRRLDALVTRTVPNVYKAVKWNSPLYGIEGDGWFLSVHCFTNYIKLAFFRGTSLNPVPPGTSKTPQTRYLHIHEGDEFDETQLADWVKQASQLPGERM</sequence>
<name>A0A0T7F8R8_NEOGA</name>
<keyword evidence="3" id="KW-0418">Kinase</keyword>
<dbReference type="EMBL" id="CCRH01000001">
    <property type="protein sequence ID" value="CDZ31366.1"/>
    <property type="molecule type" value="Genomic_DNA"/>
</dbReference>